<dbReference type="EMBL" id="FNBK01000010">
    <property type="protein sequence ID" value="SDF84841.1"/>
    <property type="molecule type" value="Genomic_DNA"/>
</dbReference>
<accession>A0A1G7PEZ8</accession>
<proteinExistence type="predicted"/>
<evidence type="ECO:0000259" key="1">
    <source>
        <dbReference type="Pfam" id="PF00535"/>
    </source>
</evidence>
<dbReference type="AlphaFoldDB" id="A0A1G7PEZ8"/>
<reference evidence="3" key="1">
    <citation type="submission" date="2016-10" db="EMBL/GenBank/DDBJ databases">
        <authorList>
            <person name="Varghese N."/>
            <person name="Submissions S."/>
        </authorList>
    </citation>
    <scope>NUCLEOTIDE SEQUENCE [LARGE SCALE GENOMIC DNA]</scope>
    <source>
        <strain evidence="3">IBRC-M 10760</strain>
    </source>
</reference>
<dbReference type="Proteomes" id="UP000199076">
    <property type="component" value="Unassembled WGS sequence"/>
</dbReference>
<feature type="domain" description="Glycosyltransferase 2-like" evidence="1">
    <location>
        <begin position="47"/>
        <end position="136"/>
    </location>
</feature>
<gene>
    <name evidence="2" type="ORF">SAMN05216218_11094</name>
</gene>
<dbReference type="Pfam" id="PF00535">
    <property type="entry name" value="Glycos_transf_2"/>
    <property type="match status" value="1"/>
</dbReference>
<dbReference type="STRING" id="660518.SAMN05216218_11094"/>
<dbReference type="GO" id="GO:0006487">
    <property type="term" value="P:protein N-linked glycosylation"/>
    <property type="evidence" value="ECO:0007669"/>
    <property type="project" value="TreeGrafter"/>
</dbReference>
<organism evidence="2 3">
    <name type="scientific">Halorientalis regularis</name>
    <dbReference type="NCBI Taxonomy" id="660518"/>
    <lineage>
        <taxon>Archaea</taxon>
        <taxon>Methanobacteriati</taxon>
        <taxon>Methanobacteriota</taxon>
        <taxon>Stenosarchaea group</taxon>
        <taxon>Halobacteria</taxon>
        <taxon>Halobacteriales</taxon>
        <taxon>Haloarculaceae</taxon>
        <taxon>Halorientalis</taxon>
    </lineage>
</organism>
<dbReference type="OrthoDB" id="11098at2157"/>
<dbReference type="RefSeq" id="WP_092693324.1">
    <property type="nucleotide sequence ID" value="NZ_FNBK01000010.1"/>
</dbReference>
<evidence type="ECO:0000313" key="3">
    <source>
        <dbReference type="Proteomes" id="UP000199076"/>
    </source>
</evidence>
<dbReference type="PANTHER" id="PTHR10859:SF91">
    <property type="entry name" value="DOLICHYL-PHOSPHATE BETA-GLUCOSYLTRANSFERASE"/>
    <property type="match status" value="1"/>
</dbReference>
<dbReference type="InterPro" id="IPR029044">
    <property type="entry name" value="Nucleotide-diphossugar_trans"/>
</dbReference>
<dbReference type="SUPFAM" id="SSF53448">
    <property type="entry name" value="Nucleotide-diphospho-sugar transferases"/>
    <property type="match status" value="1"/>
</dbReference>
<dbReference type="Gene3D" id="3.90.550.10">
    <property type="entry name" value="Spore Coat Polysaccharide Biosynthesis Protein SpsA, Chain A"/>
    <property type="match status" value="1"/>
</dbReference>
<protein>
    <submittedName>
        <fullName evidence="2">Glycosyl transferase family 2</fullName>
    </submittedName>
</protein>
<dbReference type="GO" id="GO:0016740">
    <property type="term" value="F:transferase activity"/>
    <property type="evidence" value="ECO:0007669"/>
    <property type="project" value="UniProtKB-KW"/>
</dbReference>
<dbReference type="InterPro" id="IPR001173">
    <property type="entry name" value="Glyco_trans_2-like"/>
</dbReference>
<name>A0A1G7PEZ8_9EURY</name>
<keyword evidence="3" id="KW-1185">Reference proteome</keyword>
<sequence>MSRSLGVVVPAYRPDVERLSAYVEAIDGRLDPAAIRIELDAPDEQVIDRLRDLPVSLGVVPYRRGKGAAVTAGFEALSTDVLAFLDADGSTTPDSAAAVVEPVRSGAADLSVGSRRHPDATVSDHQTTARRWLGEGFVWLARRLLDAELHDYQCGAKAITRVGWERIREHLYEAGFAWDIELVAMAAAFDLRIEEVPITWEDQPGSTVEPIRTSIRMATALFTARHRVEQVRDSRLHTAIADRRDDEEALIDKP</sequence>
<keyword evidence="2" id="KW-0808">Transferase</keyword>
<evidence type="ECO:0000313" key="2">
    <source>
        <dbReference type="EMBL" id="SDF84841.1"/>
    </source>
</evidence>
<dbReference type="PANTHER" id="PTHR10859">
    <property type="entry name" value="GLYCOSYL TRANSFERASE"/>
    <property type="match status" value="1"/>
</dbReference>